<feature type="transmembrane region" description="Helical" evidence="5">
    <location>
        <begin position="244"/>
        <end position="262"/>
    </location>
</feature>
<organism evidence="7 8">
    <name type="scientific">Rhizobium soli</name>
    <dbReference type="NCBI Taxonomy" id="424798"/>
    <lineage>
        <taxon>Bacteria</taxon>
        <taxon>Pseudomonadati</taxon>
        <taxon>Pseudomonadota</taxon>
        <taxon>Alphaproteobacteria</taxon>
        <taxon>Hyphomicrobiales</taxon>
        <taxon>Rhizobiaceae</taxon>
        <taxon>Rhizobium/Agrobacterium group</taxon>
        <taxon>Rhizobium</taxon>
    </lineage>
</organism>
<dbReference type="SUPFAM" id="SSF103473">
    <property type="entry name" value="MFS general substrate transporter"/>
    <property type="match status" value="1"/>
</dbReference>
<feature type="transmembrane region" description="Helical" evidence="5">
    <location>
        <begin position="154"/>
        <end position="175"/>
    </location>
</feature>
<feature type="transmembrane region" description="Helical" evidence="5">
    <location>
        <begin position="314"/>
        <end position="334"/>
    </location>
</feature>
<dbReference type="Proteomes" id="UP000585437">
    <property type="component" value="Unassembled WGS sequence"/>
</dbReference>
<dbReference type="Pfam" id="PF07690">
    <property type="entry name" value="MFS_1"/>
    <property type="match status" value="1"/>
</dbReference>
<evidence type="ECO:0000259" key="6">
    <source>
        <dbReference type="PROSITE" id="PS50850"/>
    </source>
</evidence>
<dbReference type="AlphaFoldDB" id="A0A7X0JNC0"/>
<keyword evidence="4 5" id="KW-0472">Membrane</keyword>
<feature type="domain" description="Major facilitator superfamily (MFS) profile" evidence="6">
    <location>
        <begin position="28"/>
        <end position="434"/>
    </location>
</feature>
<dbReference type="RefSeq" id="WP_062458697.1">
    <property type="nucleotide sequence ID" value="NZ_JACHBU010000006.1"/>
</dbReference>
<evidence type="ECO:0000256" key="1">
    <source>
        <dbReference type="ARBA" id="ARBA00004141"/>
    </source>
</evidence>
<proteinExistence type="predicted"/>
<dbReference type="InterPro" id="IPR036259">
    <property type="entry name" value="MFS_trans_sf"/>
</dbReference>
<comment type="subcellular location">
    <subcellularLocation>
        <location evidence="1">Membrane</location>
        <topology evidence="1">Multi-pass membrane protein</topology>
    </subcellularLocation>
</comment>
<evidence type="ECO:0000256" key="2">
    <source>
        <dbReference type="ARBA" id="ARBA00022692"/>
    </source>
</evidence>
<evidence type="ECO:0000313" key="7">
    <source>
        <dbReference type="EMBL" id="MBB6509902.1"/>
    </source>
</evidence>
<evidence type="ECO:0000313" key="8">
    <source>
        <dbReference type="Proteomes" id="UP000585437"/>
    </source>
</evidence>
<dbReference type="GO" id="GO:0022857">
    <property type="term" value="F:transmembrane transporter activity"/>
    <property type="evidence" value="ECO:0007669"/>
    <property type="project" value="InterPro"/>
</dbReference>
<dbReference type="CDD" id="cd17319">
    <property type="entry name" value="MFS_ExuT_GudP_like"/>
    <property type="match status" value="1"/>
</dbReference>
<dbReference type="InterPro" id="IPR011701">
    <property type="entry name" value="MFS"/>
</dbReference>
<dbReference type="PANTHER" id="PTHR11662">
    <property type="entry name" value="SOLUTE CARRIER FAMILY 17"/>
    <property type="match status" value="1"/>
</dbReference>
<protein>
    <submittedName>
        <fullName evidence="7">ACS family D-galactonate transporter-like MFS transporter</fullName>
    </submittedName>
</protein>
<evidence type="ECO:0000256" key="5">
    <source>
        <dbReference type="SAM" id="Phobius"/>
    </source>
</evidence>
<keyword evidence="3 5" id="KW-1133">Transmembrane helix</keyword>
<gene>
    <name evidence="7" type="ORF">F4695_003286</name>
</gene>
<reference evidence="7 8" key="1">
    <citation type="submission" date="2020-08" db="EMBL/GenBank/DDBJ databases">
        <title>The Agave Microbiome: Exploring the role of microbial communities in plant adaptations to desert environments.</title>
        <authorList>
            <person name="Partida-Martinez L.P."/>
        </authorList>
    </citation>
    <scope>NUCLEOTIDE SEQUENCE [LARGE SCALE GENOMIC DNA]</scope>
    <source>
        <strain evidence="7 8">AS3.12</strain>
    </source>
</reference>
<name>A0A7X0JNC0_9HYPH</name>
<dbReference type="PANTHER" id="PTHR11662:SF399">
    <property type="entry name" value="FI19708P1-RELATED"/>
    <property type="match status" value="1"/>
</dbReference>
<dbReference type="EMBL" id="JACHBU010000006">
    <property type="protein sequence ID" value="MBB6509902.1"/>
    <property type="molecule type" value="Genomic_DNA"/>
</dbReference>
<accession>A0A7X0JNC0</accession>
<feature type="transmembrane region" description="Helical" evidence="5">
    <location>
        <begin position="181"/>
        <end position="200"/>
    </location>
</feature>
<dbReference type="PROSITE" id="PS50850">
    <property type="entry name" value="MFS"/>
    <property type="match status" value="1"/>
</dbReference>
<feature type="transmembrane region" description="Helical" evidence="5">
    <location>
        <begin position="282"/>
        <end position="302"/>
    </location>
</feature>
<feature type="transmembrane region" description="Helical" evidence="5">
    <location>
        <begin position="373"/>
        <end position="399"/>
    </location>
</feature>
<evidence type="ECO:0000256" key="4">
    <source>
        <dbReference type="ARBA" id="ARBA00023136"/>
    </source>
</evidence>
<dbReference type="InterPro" id="IPR050382">
    <property type="entry name" value="MFS_Na/Anion_cotransporter"/>
</dbReference>
<sequence>MSEIEQQPVAAGRVELKGKAATNVRWYIFVVVFLLVVINMVDRTALSIAMPSIAAEFSLGPAMQGLILSSFFWSYALMQIPGGMLIDRFGARSVITVSTLGWGIFQTIAGFTTGGISLLLTRIGLGAAEAPLFPAGAKLNSIWLSKRERARGAVFMDSGAPLGAAIGGVLISWLILTLGSWRLAFIVAGLVTILLGWLAWRYLRDNPSTHPGINATEMDIINEVGQPKSEATESEPTEILRRSIVSLVAGRAGWAMINFGLLTWGPSYLAQARNFNLKEMGGATFVIFLAGMLGSLASGFVADKMVAAGFKRSVVYKLLLGITGLGVAATFIALPHVSSPVAAVALLSATLFLLYFGSLYWSLPSILAPKSRVGVIGGTMNFAGSVSGIIVPILTGFILQWTGGSYGTVLGFFAGCAVVYVIATLTIDFNEGTRERKGS</sequence>
<evidence type="ECO:0000256" key="3">
    <source>
        <dbReference type="ARBA" id="ARBA00022989"/>
    </source>
</evidence>
<dbReference type="GO" id="GO:0016020">
    <property type="term" value="C:membrane"/>
    <property type="evidence" value="ECO:0007669"/>
    <property type="project" value="UniProtKB-SubCell"/>
</dbReference>
<feature type="transmembrane region" description="Helical" evidence="5">
    <location>
        <begin position="24"/>
        <end position="41"/>
    </location>
</feature>
<dbReference type="Gene3D" id="1.20.1250.20">
    <property type="entry name" value="MFS general substrate transporter like domains"/>
    <property type="match status" value="2"/>
</dbReference>
<keyword evidence="8" id="KW-1185">Reference proteome</keyword>
<feature type="transmembrane region" description="Helical" evidence="5">
    <location>
        <begin position="53"/>
        <end position="75"/>
    </location>
</feature>
<feature type="transmembrane region" description="Helical" evidence="5">
    <location>
        <begin position="340"/>
        <end position="361"/>
    </location>
</feature>
<comment type="caution">
    <text evidence="7">The sequence shown here is derived from an EMBL/GenBank/DDBJ whole genome shotgun (WGS) entry which is preliminary data.</text>
</comment>
<dbReference type="InterPro" id="IPR020846">
    <property type="entry name" value="MFS_dom"/>
</dbReference>
<feature type="transmembrane region" description="Helical" evidence="5">
    <location>
        <begin position="405"/>
        <end position="427"/>
    </location>
</feature>
<keyword evidence="2 5" id="KW-0812">Transmembrane</keyword>